<dbReference type="GO" id="GO:0051607">
    <property type="term" value="P:defense response to virus"/>
    <property type="evidence" value="ECO:0007669"/>
    <property type="project" value="UniProtKB-KW"/>
</dbReference>
<dbReference type="Proteomes" id="UP000280842">
    <property type="component" value="Unassembled WGS sequence"/>
</dbReference>
<dbReference type="NCBIfam" id="TIGR01875">
    <property type="entry name" value="cas_MJ0381"/>
    <property type="match status" value="1"/>
</dbReference>
<reference evidence="3 4" key="1">
    <citation type="submission" date="2018-10" db="EMBL/GenBank/DDBJ databases">
        <title>Genomic Encyclopedia of Archaeal and Bacterial Type Strains, Phase II (KMG-II): from individual species to whole genera.</title>
        <authorList>
            <person name="Goeker M."/>
        </authorList>
    </citation>
    <scope>NUCLEOTIDE SEQUENCE [LARGE SCALE GENOMIC DNA]</scope>
    <source>
        <strain evidence="3 4">VM1</strain>
    </source>
</reference>
<dbReference type="OrthoDB" id="9781560at2"/>
<evidence type="ECO:0000256" key="2">
    <source>
        <dbReference type="ARBA" id="ARBA00025626"/>
    </source>
</evidence>
<dbReference type="InterPro" id="IPR010154">
    <property type="entry name" value="CRISPR-assoc_Cas7/Cst2/DevR"/>
</dbReference>
<dbReference type="NCBIfam" id="TIGR02585">
    <property type="entry name" value="cas_Cst2_DevR"/>
    <property type="match status" value="1"/>
</dbReference>
<comment type="function">
    <text evidence="2">CRISPR (clustered regularly interspaced short palindromic repeat) is an adaptive immune system that provides protection against mobile genetic elements (viruses, transposable elements and conjugative plasmids). CRISPR clusters contain spacers, sequences complementary to antecedent mobile elements, and target invading nucleic acids. CRISPR clusters are transcribed and processed into CRISPR RNA (crRNA).</text>
</comment>
<accession>A0A3M0C1Z4</accession>
<dbReference type="Pfam" id="PF01905">
    <property type="entry name" value="DevR"/>
    <property type="match status" value="1"/>
</dbReference>
<dbReference type="RefSeq" id="WP_121922768.1">
    <property type="nucleotide sequence ID" value="NZ_REFO01000011.1"/>
</dbReference>
<keyword evidence="4" id="KW-1185">Reference proteome</keyword>
<dbReference type="AlphaFoldDB" id="A0A3M0C1Z4"/>
<dbReference type="EMBL" id="REFO01000011">
    <property type="protein sequence ID" value="RMA96972.1"/>
    <property type="molecule type" value="Genomic_DNA"/>
</dbReference>
<dbReference type="InterPro" id="IPR013414">
    <property type="entry name" value="Cas7/Cst2/DevR_sub_I-B/Tneap"/>
</dbReference>
<keyword evidence="1" id="KW-0051">Antiviral defense</keyword>
<comment type="caution">
    <text evidence="3">The sequence shown here is derived from an EMBL/GenBank/DDBJ whole genome shotgun (WGS) entry which is preliminary data.</text>
</comment>
<sequence>MSNLAPKGLTVSIIFDAMSLNYGEGIGNISELKKLSRSGQLYSYESRQAIRYDIYRMLKEIFNIDDKEDPLTAQNEVVQFKPDANIKDYIEADLFGYMKTEKDKGSLTRPAVVRISPAVALEPMNLDIEFGTNLNFAQRAGANPNPFQFEHQSSLYTYTITVELDRVGKDENDDIDLEPQEKARRVNMLLDVLKVLNRNIKGRMESLNPLFAIGGVYDVKNPFFLGRLKINYNKESRKYSVEPTIISSVLNMSFNGKFIKDNTYIGLIEGYFDNEQEIKNLLPANQIFNVNDFFETLKQKVNEYYGA</sequence>
<evidence type="ECO:0000313" key="3">
    <source>
        <dbReference type="EMBL" id="RMA96972.1"/>
    </source>
</evidence>
<name>A0A3M0C1Z4_9AQUI</name>
<dbReference type="CDD" id="cd09687">
    <property type="entry name" value="Cas7_I-C"/>
    <property type="match status" value="1"/>
</dbReference>
<proteinExistence type="predicted"/>
<evidence type="ECO:0000256" key="1">
    <source>
        <dbReference type="ARBA" id="ARBA00023118"/>
    </source>
</evidence>
<protein>
    <submittedName>
        <fullName evidence="3">CRISPR-associated protein Cst2</fullName>
    </submittedName>
</protein>
<organism evidence="3 4">
    <name type="scientific">Hydrogenothermus marinus</name>
    <dbReference type="NCBI Taxonomy" id="133270"/>
    <lineage>
        <taxon>Bacteria</taxon>
        <taxon>Pseudomonadati</taxon>
        <taxon>Aquificota</taxon>
        <taxon>Aquificia</taxon>
        <taxon>Aquificales</taxon>
        <taxon>Hydrogenothermaceae</taxon>
        <taxon>Hydrogenothermus</taxon>
    </lineage>
</organism>
<gene>
    <name evidence="3" type="ORF">CLV39_0624</name>
</gene>
<evidence type="ECO:0000313" key="4">
    <source>
        <dbReference type="Proteomes" id="UP000280842"/>
    </source>
</evidence>